<organism evidence="4 5">
    <name type="scientific">Lawsonibacter hominis</name>
    <dbReference type="NCBI Taxonomy" id="2763053"/>
    <lineage>
        <taxon>Bacteria</taxon>
        <taxon>Bacillati</taxon>
        <taxon>Bacillota</taxon>
        <taxon>Clostridia</taxon>
        <taxon>Eubacteriales</taxon>
        <taxon>Oscillospiraceae</taxon>
        <taxon>Lawsonibacter</taxon>
    </lineage>
</organism>
<dbReference type="RefSeq" id="WP_186908632.1">
    <property type="nucleotide sequence ID" value="NZ_JACOPP010000025.1"/>
</dbReference>
<dbReference type="Proteomes" id="UP000661435">
    <property type="component" value="Unassembled WGS sequence"/>
</dbReference>
<gene>
    <name evidence="4" type="ORF">H8S57_13890</name>
</gene>
<evidence type="ECO:0000256" key="2">
    <source>
        <dbReference type="SAM" id="SignalP"/>
    </source>
</evidence>
<evidence type="ECO:0000256" key="1">
    <source>
        <dbReference type="ARBA" id="ARBA00022737"/>
    </source>
</evidence>
<keyword evidence="5" id="KW-1185">Reference proteome</keyword>
<evidence type="ECO:0000313" key="4">
    <source>
        <dbReference type="EMBL" id="MBC5734806.1"/>
    </source>
</evidence>
<comment type="caution">
    <text evidence="4">The sequence shown here is derived from an EMBL/GenBank/DDBJ whole genome shotgun (WGS) entry which is preliminary data.</text>
</comment>
<dbReference type="EMBL" id="JACOPP010000025">
    <property type="protein sequence ID" value="MBC5734806.1"/>
    <property type="molecule type" value="Genomic_DNA"/>
</dbReference>
<keyword evidence="1" id="KW-0677">Repeat</keyword>
<sequence>MKRAAVLLSALLLLLPAARAQPSPVTRIQLIRALWVWGGSVPYDAAGPFSDVTQEDDGATAVAWAYDLGILLGTGGGRCSPYRPVTREETAVLLRRYAARLGRDTFLPDGVAACNDYEGISPWADDSLYWAADTGLIDWSSGGRLDPGGTLTPDALENILIRFSGLSCP</sequence>
<keyword evidence="2" id="KW-0732">Signal</keyword>
<dbReference type="Pfam" id="PF00395">
    <property type="entry name" value="SLH"/>
    <property type="match status" value="1"/>
</dbReference>
<feature type="domain" description="SLH" evidence="3">
    <location>
        <begin position="45"/>
        <end position="108"/>
    </location>
</feature>
<feature type="chain" id="PRO_5035195106" evidence="2">
    <location>
        <begin position="21"/>
        <end position="169"/>
    </location>
</feature>
<dbReference type="PROSITE" id="PS51272">
    <property type="entry name" value="SLH"/>
    <property type="match status" value="1"/>
</dbReference>
<reference evidence="4" key="1">
    <citation type="submission" date="2020-08" db="EMBL/GenBank/DDBJ databases">
        <title>Genome public.</title>
        <authorList>
            <person name="Liu C."/>
            <person name="Sun Q."/>
        </authorList>
    </citation>
    <scope>NUCLEOTIDE SEQUENCE</scope>
    <source>
        <strain evidence="4">NSJ-51</strain>
    </source>
</reference>
<dbReference type="AlphaFoldDB" id="A0A8J6J8P8"/>
<proteinExistence type="predicted"/>
<evidence type="ECO:0000259" key="3">
    <source>
        <dbReference type="PROSITE" id="PS51272"/>
    </source>
</evidence>
<evidence type="ECO:0000313" key="5">
    <source>
        <dbReference type="Proteomes" id="UP000661435"/>
    </source>
</evidence>
<accession>A0A8J6J8P8</accession>
<feature type="signal peptide" evidence="2">
    <location>
        <begin position="1"/>
        <end position="20"/>
    </location>
</feature>
<name>A0A8J6J8P8_9FIRM</name>
<protein>
    <submittedName>
        <fullName evidence="4">S-layer homology domain-containing protein</fullName>
    </submittedName>
</protein>
<dbReference type="InterPro" id="IPR001119">
    <property type="entry name" value="SLH_dom"/>
</dbReference>